<dbReference type="AlphaFoldDB" id="A0A9X9LKN4"/>
<organism evidence="2 3">
    <name type="scientific">Gulo gulo</name>
    <name type="common">Wolverine</name>
    <name type="synonym">Gluton</name>
    <dbReference type="NCBI Taxonomy" id="48420"/>
    <lineage>
        <taxon>Eukaryota</taxon>
        <taxon>Metazoa</taxon>
        <taxon>Chordata</taxon>
        <taxon>Craniata</taxon>
        <taxon>Vertebrata</taxon>
        <taxon>Euteleostomi</taxon>
        <taxon>Mammalia</taxon>
        <taxon>Eutheria</taxon>
        <taxon>Laurasiatheria</taxon>
        <taxon>Carnivora</taxon>
        <taxon>Caniformia</taxon>
        <taxon>Musteloidea</taxon>
        <taxon>Mustelidae</taxon>
        <taxon>Guloninae</taxon>
        <taxon>Gulo</taxon>
    </lineage>
</organism>
<feature type="region of interest" description="Disordered" evidence="1">
    <location>
        <begin position="13"/>
        <end position="59"/>
    </location>
</feature>
<dbReference type="Proteomes" id="UP000269945">
    <property type="component" value="Unassembled WGS sequence"/>
</dbReference>
<feature type="non-terminal residue" evidence="2">
    <location>
        <position position="149"/>
    </location>
</feature>
<feature type="compositionally biased region" description="Low complexity" evidence="1">
    <location>
        <begin position="138"/>
        <end position="149"/>
    </location>
</feature>
<evidence type="ECO:0000313" key="2">
    <source>
        <dbReference type="EMBL" id="VCW70516.1"/>
    </source>
</evidence>
<feature type="region of interest" description="Disordered" evidence="1">
    <location>
        <begin position="121"/>
        <end position="149"/>
    </location>
</feature>
<evidence type="ECO:0000313" key="3">
    <source>
        <dbReference type="Proteomes" id="UP000269945"/>
    </source>
</evidence>
<name>A0A9X9LKN4_GULGU</name>
<keyword evidence="3" id="KW-1185">Reference proteome</keyword>
<sequence length="149" mass="15918">RAVPLRCGRTVCAPLPSPTAVGERGGGGGPRRGRTLWTPPEAQPAQPTSPLQVQGPSPLRLRAVHALPSSPSAQLGPRGPGHSRHRTCHHWVGLVDRLKPGEASPQARVTQVLSCRRYSSLQGSGRYKPPLPAGNRWLSSSSSLYPSQY</sequence>
<accession>A0A9X9LKN4</accession>
<feature type="compositionally biased region" description="Polar residues" evidence="1">
    <location>
        <begin position="45"/>
        <end position="55"/>
    </location>
</feature>
<feature type="region of interest" description="Disordered" evidence="1">
    <location>
        <begin position="67"/>
        <end position="86"/>
    </location>
</feature>
<evidence type="ECO:0000256" key="1">
    <source>
        <dbReference type="SAM" id="MobiDB-lite"/>
    </source>
</evidence>
<dbReference type="EMBL" id="CYRY02005990">
    <property type="protein sequence ID" value="VCW70516.1"/>
    <property type="molecule type" value="Genomic_DNA"/>
</dbReference>
<proteinExistence type="predicted"/>
<comment type="caution">
    <text evidence="2">The sequence shown here is derived from an EMBL/GenBank/DDBJ whole genome shotgun (WGS) entry which is preliminary data.</text>
</comment>
<protein>
    <submittedName>
        <fullName evidence="2">Uncharacterized protein</fullName>
    </submittedName>
</protein>
<gene>
    <name evidence="2" type="ORF">BN2614_LOCUS4</name>
</gene>
<reference evidence="2 3" key="1">
    <citation type="submission" date="2018-10" db="EMBL/GenBank/DDBJ databases">
        <authorList>
            <person name="Ekblom R."/>
            <person name="Jareborg N."/>
        </authorList>
    </citation>
    <scope>NUCLEOTIDE SEQUENCE [LARGE SCALE GENOMIC DNA]</scope>
    <source>
        <tissue evidence="2">Muscle</tissue>
    </source>
</reference>